<evidence type="ECO:0000256" key="5">
    <source>
        <dbReference type="ARBA" id="ARBA00022729"/>
    </source>
</evidence>
<dbReference type="GO" id="GO:0030288">
    <property type="term" value="C:outer membrane-bounded periplasmic space"/>
    <property type="evidence" value="ECO:0007669"/>
    <property type="project" value="InterPro"/>
</dbReference>
<reference evidence="10 11" key="1">
    <citation type="submission" date="2018-11" db="EMBL/GenBank/DDBJ databases">
        <title>Genomic Encyclopedia of Type Strains, Phase IV (KMG-IV): sequencing the most valuable type-strain genomes for metagenomic binning, comparative biology and taxonomic classification.</title>
        <authorList>
            <person name="Goeker M."/>
        </authorList>
    </citation>
    <scope>NUCLEOTIDE SEQUENCE [LARGE SCALE GENOMIC DNA]</scope>
    <source>
        <strain evidence="10 11">DSM 21945</strain>
    </source>
</reference>
<protein>
    <recommendedName>
        <fullName evidence="3">Curli production assembly/transport component CsgG</fullName>
    </recommendedName>
</protein>
<evidence type="ECO:0000256" key="3">
    <source>
        <dbReference type="ARBA" id="ARBA00014028"/>
    </source>
</evidence>
<comment type="similarity">
    <text evidence="2">Belongs to the CsgG family.</text>
</comment>
<evidence type="ECO:0000256" key="9">
    <source>
        <dbReference type="SAM" id="SignalP"/>
    </source>
</evidence>
<dbReference type="PANTHER" id="PTHR41164:SF1">
    <property type="entry name" value="CURLI PRODUCTION ASSEMBLY_TRANSPORT COMPONENT CSGG"/>
    <property type="match status" value="1"/>
</dbReference>
<dbReference type="STRING" id="584787.GCA_001247655_01246"/>
<evidence type="ECO:0000313" key="10">
    <source>
        <dbReference type="EMBL" id="ROQ24154.1"/>
    </source>
</evidence>
<proteinExistence type="inferred from homology"/>
<dbReference type="OrthoDB" id="1110708at2"/>
<dbReference type="Proteomes" id="UP000268033">
    <property type="component" value="Unassembled WGS sequence"/>
</dbReference>
<dbReference type="InterPro" id="IPR005534">
    <property type="entry name" value="Curli_assmbl/transp-comp_CsgG"/>
</dbReference>
<evidence type="ECO:0000256" key="2">
    <source>
        <dbReference type="ARBA" id="ARBA00008899"/>
    </source>
</evidence>
<evidence type="ECO:0000256" key="6">
    <source>
        <dbReference type="ARBA" id="ARBA00023136"/>
    </source>
</evidence>
<keyword evidence="5 9" id="KW-0732">Signal</keyword>
<evidence type="ECO:0000256" key="1">
    <source>
        <dbReference type="ARBA" id="ARBA00003989"/>
    </source>
</evidence>
<dbReference type="EMBL" id="RJUL01000007">
    <property type="protein sequence ID" value="ROQ24154.1"/>
    <property type="molecule type" value="Genomic_DNA"/>
</dbReference>
<sequence>MRLVLSLAASLLLGGCAAFNNPQFNLSDAQVNPPSQDMLALEKGPKPRHPIPVAVYAFRDQTGQYKPQENVSSFSTAVTQGGTSILVQLLLDSGWFMPMEREGLQNLLTERKIVSAAQQKGQELPSLQESRLIFEGGIISYETNLNTGGIGLEYYGIGASELYREDQVSVYLRAVDVRSGRVLLSVSASKKVLSQEMRAGLFRYVSLNRLAEAEAGFTTNEPVQLCVRQAMEAALIGLIQQGEDKGYWRADDTGA</sequence>
<dbReference type="RefSeq" id="WP_050660128.1">
    <property type="nucleotide sequence ID" value="NZ_JBLXAC010000017.1"/>
</dbReference>
<accession>A0A3N1NWF1</accession>
<keyword evidence="6" id="KW-0472">Membrane</keyword>
<evidence type="ECO:0000256" key="4">
    <source>
        <dbReference type="ARBA" id="ARBA00022475"/>
    </source>
</evidence>
<name>A0A3N1NWF1_9GAMM</name>
<feature type="signal peptide" evidence="9">
    <location>
        <begin position="1"/>
        <end position="20"/>
    </location>
</feature>
<evidence type="ECO:0000256" key="7">
    <source>
        <dbReference type="ARBA" id="ARBA00023139"/>
    </source>
</evidence>
<keyword evidence="7" id="KW-0564">Palmitate</keyword>
<dbReference type="Gene3D" id="3.40.50.10610">
    <property type="entry name" value="ABC-type transport auxiliary lipoprotein component"/>
    <property type="match status" value="2"/>
</dbReference>
<dbReference type="AlphaFoldDB" id="A0A3N1NWF1"/>
<organism evidence="10 11">
    <name type="scientific">Gallaecimonas pentaromativorans</name>
    <dbReference type="NCBI Taxonomy" id="584787"/>
    <lineage>
        <taxon>Bacteria</taxon>
        <taxon>Pseudomonadati</taxon>
        <taxon>Pseudomonadota</taxon>
        <taxon>Gammaproteobacteria</taxon>
        <taxon>Enterobacterales</taxon>
        <taxon>Gallaecimonadaceae</taxon>
        <taxon>Gallaecimonas</taxon>
    </lineage>
</organism>
<evidence type="ECO:0000313" key="11">
    <source>
        <dbReference type="Proteomes" id="UP000268033"/>
    </source>
</evidence>
<dbReference type="PANTHER" id="PTHR41164">
    <property type="entry name" value="CURLI PRODUCTION ASSEMBLY/TRANSPORT COMPONENT CSGG"/>
    <property type="match status" value="1"/>
</dbReference>
<keyword evidence="8" id="KW-0449">Lipoprotein</keyword>
<keyword evidence="4" id="KW-1003">Cell membrane</keyword>
<comment type="function">
    <text evidence="1">May be involved in the biogenesis of curli organelles.</text>
</comment>
<dbReference type="Pfam" id="PF03783">
    <property type="entry name" value="CsgG"/>
    <property type="match status" value="1"/>
</dbReference>
<evidence type="ECO:0000256" key="8">
    <source>
        <dbReference type="ARBA" id="ARBA00023288"/>
    </source>
</evidence>
<comment type="caution">
    <text evidence="10">The sequence shown here is derived from an EMBL/GenBank/DDBJ whole genome shotgun (WGS) entry which is preliminary data.</text>
</comment>
<feature type="chain" id="PRO_5018038740" description="Curli production assembly/transport component CsgG" evidence="9">
    <location>
        <begin position="21"/>
        <end position="255"/>
    </location>
</feature>
<gene>
    <name evidence="10" type="ORF">EDC28_10735</name>
</gene>
<dbReference type="PROSITE" id="PS51257">
    <property type="entry name" value="PROKAR_LIPOPROTEIN"/>
    <property type="match status" value="1"/>
</dbReference>
<keyword evidence="11" id="KW-1185">Reference proteome</keyword>